<keyword evidence="16" id="KW-1185">Reference proteome</keyword>
<dbReference type="GO" id="GO:0043138">
    <property type="term" value="F:3'-5' DNA helicase activity"/>
    <property type="evidence" value="ECO:0007669"/>
    <property type="project" value="UniProtKB-EC"/>
</dbReference>
<evidence type="ECO:0000256" key="3">
    <source>
        <dbReference type="ARBA" id="ARBA00022801"/>
    </source>
</evidence>
<evidence type="ECO:0000256" key="4">
    <source>
        <dbReference type="ARBA" id="ARBA00022806"/>
    </source>
</evidence>
<dbReference type="GO" id="GO:0000725">
    <property type="term" value="P:recombinational repair"/>
    <property type="evidence" value="ECO:0007669"/>
    <property type="project" value="TreeGrafter"/>
</dbReference>
<dbReference type="Gene3D" id="1.10.10.160">
    <property type="match status" value="1"/>
</dbReference>
<evidence type="ECO:0000256" key="12">
    <source>
        <dbReference type="PROSITE-ProRule" id="PRU00560"/>
    </source>
</evidence>
<proteinExistence type="inferred from homology"/>
<feature type="binding site" evidence="12">
    <location>
        <begin position="32"/>
        <end position="39"/>
    </location>
    <ligand>
        <name>ATP</name>
        <dbReference type="ChEBI" id="CHEBI:30616"/>
    </ligand>
</feature>
<evidence type="ECO:0000259" key="14">
    <source>
        <dbReference type="PROSITE" id="PS51217"/>
    </source>
</evidence>
<evidence type="ECO:0000256" key="7">
    <source>
        <dbReference type="ARBA" id="ARBA00023235"/>
    </source>
</evidence>
<feature type="domain" description="UvrD-like helicase C-terminal" evidence="14">
    <location>
        <begin position="294"/>
        <end position="563"/>
    </location>
</feature>
<keyword evidence="5 12" id="KW-0067">ATP-binding</keyword>
<dbReference type="GO" id="GO:0016787">
    <property type="term" value="F:hydrolase activity"/>
    <property type="evidence" value="ECO:0007669"/>
    <property type="project" value="UniProtKB-UniRule"/>
</dbReference>
<protein>
    <recommendedName>
        <fullName evidence="9">DNA 3'-5' helicase</fullName>
        <ecNumber evidence="9">5.6.2.4</ecNumber>
    </recommendedName>
    <alternativeName>
        <fullName evidence="10">DNA 3'-5' helicase II</fullName>
    </alternativeName>
</protein>
<dbReference type="Pfam" id="PF13361">
    <property type="entry name" value="UvrD_C"/>
    <property type="match status" value="1"/>
</dbReference>
<dbReference type="InterPro" id="IPR014016">
    <property type="entry name" value="UvrD-like_ATP-bd"/>
</dbReference>
<keyword evidence="3 12" id="KW-0378">Hydrolase</keyword>
<dbReference type="Pfam" id="PF00580">
    <property type="entry name" value="UvrD-helicase"/>
    <property type="match status" value="1"/>
</dbReference>
<dbReference type="RefSeq" id="WP_066065713.1">
    <property type="nucleotide sequence ID" value="NZ_CP013015.1"/>
</dbReference>
<comment type="similarity">
    <text evidence="1">Belongs to the helicase family. UvrD subfamily.</text>
</comment>
<keyword evidence="6" id="KW-0238">DNA-binding</keyword>
<sequence>MMQKFIRFLKQNTTKEQYEAITYTKGPLLVTAGAGSGKTRVITFKIAYLIKKGLSPDRILAVTFTNKAANEMKERVKELTGFTPPWIRTFHSACVRILRKYGPVIGIKPEFKIATETDQKNMIKEVMKGQKERERKRMLLLITNLKNNHPAYVLRQDHRFIQPICRKLALQLRLKANGAYYYYLNYEKIKKKYEYLDFDDLLLKSLELFQFQPEVRKKVQNYFEYILVDEYQDTNNVQEQIIGHLMRKGNITVVGDDYQSIYGFRGAVIQNFLDFKKKYQAKTVVLGCNFRSVKTIVEASSKLIKNNLGQVHKDLYAYDKTEIPVCIKSFEDEYQEAQCIPGIIRGLAEHRGCDYKDIAVLYRSAYISYILQHELIKQGIPVIVVGNNFFFKKKEIKIIILFLRMVFQNDKLALMQFLEENFLKGFGKKGLERLKKYVETLSTVLDIVKETECGKEFTRQQKMTLRALKEGIETVKKYNKSADAIQAFLEAFPNVFSRYLIAISDDKEQLQERKRSVNEFLSFAKSHQDINGLLEEIALLTDKVANVNEKDAVHLMTVHQAKGLEWKAVIVLGAEEEIFPTRHALTPAKIEEERRLFYVAITRAKKYLLITHAFWRNNWDNALKISRFVKEIPRECVIEDGL</sequence>
<feature type="domain" description="UvrD-like helicase ATP-binding" evidence="13">
    <location>
        <begin position="11"/>
        <end position="293"/>
    </location>
</feature>
<dbReference type="CDD" id="cd17932">
    <property type="entry name" value="DEXQc_UvrD"/>
    <property type="match status" value="1"/>
</dbReference>
<comment type="catalytic activity">
    <reaction evidence="11">
        <text>ATP + H2O = ADP + phosphate + H(+)</text>
        <dbReference type="Rhea" id="RHEA:13065"/>
        <dbReference type="ChEBI" id="CHEBI:15377"/>
        <dbReference type="ChEBI" id="CHEBI:15378"/>
        <dbReference type="ChEBI" id="CHEBI:30616"/>
        <dbReference type="ChEBI" id="CHEBI:43474"/>
        <dbReference type="ChEBI" id="CHEBI:456216"/>
        <dbReference type="EC" id="5.6.2.4"/>
    </reaction>
</comment>
<name>A0A7U4QMJ5_DESA2</name>
<evidence type="ECO:0000256" key="6">
    <source>
        <dbReference type="ARBA" id="ARBA00023125"/>
    </source>
</evidence>
<evidence type="ECO:0000313" key="15">
    <source>
        <dbReference type="EMBL" id="AMM42107.1"/>
    </source>
</evidence>
<dbReference type="GO" id="GO:0005829">
    <property type="term" value="C:cytosol"/>
    <property type="evidence" value="ECO:0007669"/>
    <property type="project" value="TreeGrafter"/>
</dbReference>
<dbReference type="Proteomes" id="UP000070560">
    <property type="component" value="Chromosome"/>
</dbReference>
<keyword evidence="4 12" id="KW-0347">Helicase</keyword>
<dbReference type="OrthoDB" id="9810135at2"/>
<evidence type="ECO:0000256" key="5">
    <source>
        <dbReference type="ARBA" id="ARBA00022840"/>
    </source>
</evidence>
<dbReference type="PANTHER" id="PTHR11070:SF2">
    <property type="entry name" value="ATP-DEPENDENT DNA HELICASE SRS2"/>
    <property type="match status" value="1"/>
</dbReference>
<dbReference type="GO" id="GO:0003677">
    <property type="term" value="F:DNA binding"/>
    <property type="evidence" value="ECO:0007669"/>
    <property type="project" value="UniProtKB-KW"/>
</dbReference>
<evidence type="ECO:0000256" key="11">
    <source>
        <dbReference type="ARBA" id="ARBA00048988"/>
    </source>
</evidence>
<dbReference type="PROSITE" id="PS51217">
    <property type="entry name" value="UVRD_HELICASE_CTER"/>
    <property type="match status" value="1"/>
</dbReference>
<dbReference type="PROSITE" id="PS51198">
    <property type="entry name" value="UVRD_HELICASE_ATP_BIND"/>
    <property type="match status" value="1"/>
</dbReference>
<comment type="catalytic activity">
    <reaction evidence="8">
        <text>Couples ATP hydrolysis with the unwinding of duplex DNA by translocating in the 3'-5' direction.</text>
        <dbReference type="EC" id="5.6.2.4"/>
    </reaction>
</comment>
<dbReference type="InterPro" id="IPR027417">
    <property type="entry name" value="P-loop_NTPase"/>
</dbReference>
<dbReference type="Gene3D" id="3.40.50.300">
    <property type="entry name" value="P-loop containing nucleotide triphosphate hydrolases"/>
    <property type="match status" value="2"/>
</dbReference>
<dbReference type="GO" id="GO:0005524">
    <property type="term" value="F:ATP binding"/>
    <property type="evidence" value="ECO:0007669"/>
    <property type="project" value="UniProtKB-UniRule"/>
</dbReference>
<dbReference type="EC" id="5.6.2.4" evidence="9"/>
<keyword evidence="7" id="KW-0413">Isomerase</keyword>
<dbReference type="PANTHER" id="PTHR11070">
    <property type="entry name" value="UVRD / RECB / PCRA DNA HELICASE FAMILY MEMBER"/>
    <property type="match status" value="1"/>
</dbReference>
<organism evidence="15 16">
    <name type="scientific">Desulfofervidus auxilii</name>
    <dbReference type="NCBI Taxonomy" id="1621989"/>
    <lineage>
        <taxon>Bacteria</taxon>
        <taxon>Pseudomonadati</taxon>
        <taxon>Thermodesulfobacteriota</taxon>
        <taxon>Candidatus Desulfofervidia</taxon>
        <taxon>Candidatus Desulfofervidales</taxon>
        <taxon>Candidatus Desulfofervidaceae</taxon>
        <taxon>Candidatus Desulfofervidus</taxon>
    </lineage>
</organism>
<evidence type="ECO:0000256" key="2">
    <source>
        <dbReference type="ARBA" id="ARBA00022741"/>
    </source>
</evidence>
<keyword evidence="2 12" id="KW-0547">Nucleotide-binding</keyword>
<gene>
    <name evidence="15" type="ORF">HS1_002325</name>
</gene>
<accession>A0A7U4QMJ5</accession>
<dbReference type="GO" id="GO:0033202">
    <property type="term" value="C:DNA helicase complex"/>
    <property type="evidence" value="ECO:0007669"/>
    <property type="project" value="TreeGrafter"/>
</dbReference>
<evidence type="ECO:0000259" key="13">
    <source>
        <dbReference type="PROSITE" id="PS51198"/>
    </source>
</evidence>
<evidence type="ECO:0000256" key="10">
    <source>
        <dbReference type="ARBA" id="ARBA00034923"/>
    </source>
</evidence>
<evidence type="ECO:0000256" key="8">
    <source>
        <dbReference type="ARBA" id="ARBA00034617"/>
    </source>
</evidence>
<dbReference type="InterPro" id="IPR013986">
    <property type="entry name" value="DExx_box_DNA_helicase_dom_sf"/>
</dbReference>
<evidence type="ECO:0000256" key="1">
    <source>
        <dbReference type="ARBA" id="ARBA00009922"/>
    </source>
</evidence>
<dbReference type="InterPro" id="IPR014017">
    <property type="entry name" value="DNA_helicase_UvrD-like_C"/>
</dbReference>
<reference evidence="15 16" key="1">
    <citation type="submission" date="2015-10" db="EMBL/GenBank/DDBJ databases">
        <title>Candidatus Desulfofervidus auxilii, a hydrogenotrophic sulfate-reducing bacterium involved in the thermophilic anaerobic oxidation of methane.</title>
        <authorList>
            <person name="Krukenberg V."/>
            <person name="Richter M."/>
            <person name="Wegener G."/>
        </authorList>
    </citation>
    <scope>NUCLEOTIDE SEQUENCE [LARGE SCALE GENOMIC DNA]</scope>
    <source>
        <strain evidence="15 16">HS1</strain>
    </source>
</reference>
<evidence type="ECO:0000256" key="9">
    <source>
        <dbReference type="ARBA" id="ARBA00034808"/>
    </source>
</evidence>
<dbReference type="InterPro" id="IPR000212">
    <property type="entry name" value="DNA_helicase_UvrD/REP"/>
</dbReference>
<dbReference type="Gene3D" id="1.10.486.10">
    <property type="entry name" value="PCRA, domain 4"/>
    <property type="match status" value="1"/>
</dbReference>
<evidence type="ECO:0000313" key="16">
    <source>
        <dbReference type="Proteomes" id="UP000070560"/>
    </source>
</evidence>
<dbReference type="EMBL" id="CP013015">
    <property type="protein sequence ID" value="AMM42107.1"/>
    <property type="molecule type" value="Genomic_DNA"/>
</dbReference>
<dbReference type="AlphaFoldDB" id="A0A7U4QMJ5"/>
<dbReference type="KEGG" id="daw:HS1_002325"/>
<dbReference type="SUPFAM" id="SSF52540">
    <property type="entry name" value="P-loop containing nucleoside triphosphate hydrolases"/>
    <property type="match status" value="1"/>
</dbReference>